<keyword evidence="3 6" id="KW-0808">Transferase</keyword>
<feature type="active site" description="Acyl-thioester intermediate" evidence="5">
    <location>
        <position position="90"/>
    </location>
</feature>
<dbReference type="InterPro" id="IPR020613">
    <property type="entry name" value="Thiolase_CS"/>
</dbReference>
<evidence type="ECO:0000259" key="8">
    <source>
        <dbReference type="Pfam" id="PF02803"/>
    </source>
</evidence>
<dbReference type="GO" id="GO:0003988">
    <property type="term" value="F:acetyl-CoA C-acyltransferase activity"/>
    <property type="evidence" value="ECO:0007669"/>
    <property type="project" value="UniProtKB-ARBA"/>
</dbReference>
<dbReference type="InterPro" id="IPR020616">
    <property type="entry name" value="Thiolase_N"/>
</dbReference>
<evidence type="ECO:0000256" key="2">
    <source>
        <dbReference type="ARBA" id="ARBA00010982"/>
    </source>
</evidence>
<dbReference type="InterPro" id="IPR002155">
    <property type="entry name" value="Thiolase"/>
</dbReference>
<evidence type="ECO:0000313" key="9">
    <source>
        <dbReference type="EMBL" id="CAD7201590.1"/>
    </source>
</evidence>
<dbReference type="InterPro" id="IPR020615">
    <property type="entry name" value="Thiolase_acyl_enz_int_AS"/>
</dbReference>
<accession>A0A7R8VN31</accession>
<evidence type="ECO:0000256" key="6">
    <source>
        <dbReference type="RuleBase" id="RU003557"/>
    </source>
</evidence>
<dbReference type="Pfam" id="PF02803">
    <property type="entry name" value="Thiolase_C"/>
    <property type="match status" value="1"/>
</dbReference>
<comment type="pathway">
    <text evidence="1">Lipid metabolism.</text>
</comment>
<proteinExistence type="inferred from homology"/>
<evidence type="ECO:0000256" key="3">
    <source>
        <dbReference type="ARBA" id="ARBA00022679"/>
    </source>
</evidence>
<evidence type="ECO:0008006" key="10">
    <source>
        <dbReference type="Google" id="ProtNLM"/>
    </source>
</evidence>
<dbReference type="InterPro" id="IPR020610">
    <property type="entry name" value="Thiolase_AS"/>
</dbReference>
<dbReference type="FunFam" id="3.40.47.10:FF:000010">
    <property type="entry name" value="Acetyl-CoA acetyltransferase (Thiolase)"/>
    <property type="match status" value="1"/>
</dbReference>
<dbReference type="PANTHER" id="PTHR18919:SF107">
    <property type="entry name" value="ACETYL-COA ACETYLTRANSFERASE, CYTOSOLIC"/>
    <property type="match status" value="1"/>
</dbReference>
<dbReference type="PIRSF" id="PIRSF000429">
    <property type="entry name" value="Ac-CoA_Ac_transf"/>
    <property type="match status" value="1"/>
</dbReference>
<gene>
    <name evidence="9" type="ORF">TDIB3V08_LOCUS7786</name>
</gene>
<dbReference type="PROSITE" id="PS00737">
    <property type="entry name" value="THIOLASE_2"/>
    <property type="match status" value="1"/>
</dbReference>
<dbReference type="InterPro" id="IPR020617">
    <property type="entry name" value="Thiolase_C"/>
</dbReference>
<dbReference type="SUPFAM" id="SSF53901">
    <property type="entry name" value="Thiolase-like"/>
    <property type="match status" value="2"/>
</dbReference>
<protein>
    <recommendedName>
        <fullName evidence="10">Acetyl-CoA acetyltransferase</fullName>
    </recommendedName>
</protein>
<dbReference type="PANTHER" id="PTHR18919">
    <property type="entry name" value="ACETYL-COA C-ACYLTRANSFERASE"/>
    <property type="match status" value="1"/>
</dbReference>
<sequence length="394" mass="40595">MSDTKVVIVSAVRTPIGSLCGSLSSLKAHELGAIAIQEALARANVEPSEVSEVIMGQVLTAGQGQNPARQAAVKAGCPYSVTAYTVNMLCGSGLKSVVLGAQAVQNGDSSIVVSGGQESMSQSTHTIHMRAGVKLGDSALTDSLLGDGLTDAFCHIHMGETAENVARQYKLSREEQDQLATESQARTSNAQERGLFKKELVSVTVPGRKGPVVVDKDEFPRPTTTLETLGKLKPAFVKVGGTVTAGNSSGINDGAAALVLMSEELARKRGVTPLGRVVAYAQTGLEPSVMGLGPIPAITRALERAGWSIADVDLFELNEAFAAQALAVVRELGLSPSKVNVNGGAISLGHPIGASGTRILVTLLHALEQTGAKKGVAALCIGGGMGIALCVERP</sequence>
<dbReference type="NCBIfam" id="TIGR01930">
    <property type="entry name" value="AcCoA-C-Actrans"/>
    <property type="match status" value="1"/>
</dbReference>
<reference evidence="9" key="1">
    <citation type="submission" date="2020-11" db="EMBL/GenBank/DDBJ databases">
        <authorList>
            <person name="Tran Van P."/>
        </authorList>
    </citation>
    <scope>NUCLEOTIDE SEQUENCE</scope>
</reference>
<feature type="domain" description="Thiolase N-terminal" evidence="7">
    <location>
        <begin position="6"/>
        <end position="264"/>
    </location>
</feature>
<feature type="active site" description="Proton acceptor" evidence="5">
    <location>
        <position position="350"/>
    </location>
</feature>
<keyword evidence="4 6" id="KW-0012">Acyltransferase</keyword>
<feature type="active site" description="Proton acceptor" evidence="5">
    <location>
        <position position="380"/>
    </location>
</feature>
<feature type="domain" description="Thiolase C-terminal" evidence="8">
    <location>
        <begin position="272"/>
        <end position="393"/>
    </location>
</feature>
<evidence type="ECO:0000256" key="5">
    <source>
        <dbReference type="PIRSR" id="PIRSR000429-1"/>
    </source>
</evidence>
<dbReference type="CDD" id="cd00751">
    <property type="entry name" value="thiolase"/>
    <property type="match status" value="1"/>
</dbReference>
<dbReference type="InterPro" id="IPR016039">
    <property type="entry name" value="Thiolase-like"/>
</dbReference>
<dbReference type="EMBL" id="OA568500">
    <property type="protein sequence ID" value="CAD7201590.1"/>
    <property type="molecule type" value="Genomic_DNA"/>
</dbReference>
<organism evidence="9">
    <name type="scientific">Timema douglasi</name>
    <name type="common">Walking stick</name>
    <dbReference type="NCBI Taxonomy" id="61478"/>
    <lineage>
        <taxon>Eukaryota</taxon>
        <taxon>Metazoa</taxon>
        <taxon>Ecdysozoa</taxon>
        <taxon>Arthropoda</taxon>
        <taxon>Hexapoda</taxon>
        <taxon>Insecta</taxon>
        <taxon>Pterygota</taxon>
        <taxon>Neoptera</taxon>
        <taxon>Polyneoptera</taxon>
        <taxon>Phasmatodea</taxon>
        <taxon>Timematodea</taxon>
        <taxon>Timematoidea</taxon>
        <taxon>Timematidae</taxon>
        <taxon>Timema</taxon>
    </lineage>
</organism>
<dbReference type="Gene3D" id="3.40.47.10">
    <property type="match status" value="2"/>
</dbReference>
<dbReference type="AlphaFoldDB" id="A0A7R8VN31"/>
<dbReference type="Pfam" id="PF00108">
    <property type="entry name" value="Thiolase_N"/>
    <property type="match status" value="1"/>
</dbReference>
<comment type="similarity">
    <text evidence="2 6">Belongs to the thiolase-like superfamily. Thiolase family.</text>
</comment>
<dbReference type="PROSITE" id="PS00098">
    <property type="entry name" value="THIOLASE_1"/>
    <property type="match status" value="1"/>
</dbReference>
<evidence type="ECO:0000256" key="4">
    <source>
        <dbReference type="ARBA" id="ARBA00023315"/>
    </source>
</evidence>
<name>A0A7R8VN31_TIMDO</name>
<dbReference type="PROSITE" id="PS00099">
    <property type="entry name" value="THIOLASE_3"/>
    <property type="match status" value="1"/>
</dbReference>
<evidence type="ECO:0000256" key="1">
    <source>
        <dbReference type="ARBA" id="ARBA00005189"/>
    </source>
</evidence>
<evidence type="ECO:0000259" key="7">
    <source>
        <dbReference type="Pfam" id="PF00108"/>
    </source>
</evidence>